<dbReference type="EMBL" id="KI693319">
    <property type="protein sequence ID" value="ETM44551.1"/>
    <property type="molecule type" value="Genomic_DNA"/>
</dbReference>
<evidence type="ECO:0000313" key="1">
    <source>
        <dbReference type="EMBL" id="ETM44551.1"/>
    </source>
</evidence>
<proteinExistence type="predicted"/>
<accession>W2N7I7</accession>
<name>W2N7I7_PHYNI</name>
<feature type="non-terminal residue" evidence="1">
    <location>
        <position position="1"/>
    </location>
</feature>
<evidence type="ECO:0008006" key="2">
    <source>
        <dbReference type="Google" id="ProtNLM"/>
    </source>
</evidence>
<dbReference type="Proteomes" id="UP000054532">
    <property type="component" value="Unassembled WGS sequence"/>
</dbReference>
<sequence length="117" mass="13663">LIDATRDGRGKSKVSDQQLWRKYRKLIKDGFSDEGIAGARVRKGEKLDKIYDNWIRLGKSSRQAANNLLKQNKTPKELFAVLNNRDMDLEEIYKIWRAVELDEPQLYRIWAKLAGNN</sequence>
<dbReference type="AlphaFoldDB" id="W2N7I7"/>
<dbReference type="VEuPathDB" id="FungiDB:PPTG_02013"/>
<protein>
    <recommendedName>
        <fullName evidence="2">RxLR effector protein</fullName>
    </recommendedName>
</protein>
<organism evidence="1">
    <name type="scientific">Phytophthora nicotianae</name>
    <name type="common">Potato buckeye rot agent</name>
    <name type="synonym">Phytophthora parasitica</name>
    <dbReference type="NCBI Taxonomy" id="4792"/>
    <lineage>
        <taxon>Eukaryota</taxon>
        <taxon>Sar</taxon>
        <taxon>Stramenopiles</taxon>
        <taxon>Oomycota</taxon>
        <taxon>Peronosporomycetes</taxon>
        <taxon>Peronosporales</taxon>
        <taxon>Peronosporaceae</taxon>
        <taxon>Phytophthora</taxon>
    </lineage>
</organism>
<gene>
    <name evidence="1" type="ORF">L914_10228</name>
</gene>
<reference evidence="1" key="1">
    <citation type="submission" date="2013-11" db="EMBL/GenBank/DDBJ databases">
        <title>The Genome Sequence of Phytophthora parasitica IAC_01/95.</title>
        <authorList>
            <consortium name="The Broad Institute Genomics Platform"/>
            <person name="Russ C."/>
            <person name="Tyler B."/>
            <person name="Panabieres F."/>
            <person name="Shan W."/>
            <person name="Tripathy S."/>
            <person name="Grunwald N."/>
            <person name="Machado M."/>
            <person name="Johnson C.S."/>
            <person name="Arredondo F."/>
            <person name="Hong C."/>
            <person name="Coffey M."/>
            <person name="Young S.K."/>
            <person name="Zeng Q."/>
            <person name="Gargeya S."/>
            <person name="Fitzgerald M."/>
            <person name="Abouelleil A."/>
            <person name="Alvarado L."/>
            <person name="Chapman S.B."/>
            <person name="Gainer-Dewar J."/>
            <person name="Goldberg J."/>
            <person name="Griggs A."/>
            <person name="Gujja S."/>
            <person name="Hansen M."/>
            <person name="Howarth C."/>
            <person name="Imamovic A."/>
            <person name="Ireland A."/>
            <person name="Larimer J."/>
            <person name="McCowan C."/>
            <person name="Murphy C."/>
            <person name="Pearson M."/>
            <person name="Poon T.W."/>
            <person name="Priest M."/>
            <person name="Roberts A."/>
            <person name="Saif S."/>
            <person name="Shea T."/>
            <person name="Sykes S."/>
            <person name="Wortman J."/>
            <person name="Nusbaum C."/>
            <person name="Birren B."/>
        </authorList>
    </citation>
    <scope>NUCLEOTIDE SEQUENCE [LARGE SCALE GENOMIC DNA]</scope>
    <source>
        <strain evidence="1">IAC_01/95</strain>
    </source>
</reference>